<keyword evidence="4" id="KW-1185">Reference proteome</keyword>
<dbReference type="InterPro" id="IPR001343">
    <property type="entry name" value="Hemolysn_Ca-bd"/>
</dbReference>
<dbReference type="Gene3D" id="2.150.10.10">
    <property type="entry name" value="Serralysin-like metalloprotease, C-terminal"/>
    <property type="match status" value="2"/>
</dbReference>
<comment type="caution">
    <text evidence="3">The sequence shown here is derived from an EMBL/GenBank/DDBJ whole genome shotgun (WGS) entry which is preliminary data.</text>
</comment>
<dbReference type="InterPro" id="IPR050557">
    <property type="entry name" value="RTX_toxin/Mannuronan_C5-epim"/>
</dbReference>
<evidence type="ECO:0000256" key="2">
    <source>
        <dbReference type="ARBA" id="ARBA00022525"/>
    </source>
</evidence>
<dbReference type="PANTHER" id="PTHR38340">
    <property type="entry name" value="S-LAYER PROTEIN"/>
    <property type="match status" value="1"/>
</dbReference>
<reference evidence="3 4" key="1">
    <citation type="submission" date="2023-01" db="EMBL/GenBank/DDBJ databases">
        <title>Novel diversity within Roseofilum (Cyanobacteria; Desertifilaceae) from marine benthic mats with descriptions of four novel species.</title>
        <authorList>
            <person name="Wang Y."/>
            <person name="Berthold D.E."/>
            <person name="Hu J."/>
            <person name="Lefler F.W."/>
            <person name="Laughinghouse H.D. IV."/>
        </authorList>
    </citation>
    <scope>NUCLEOTIDE SEQUENCE [LARGE SCALE GENOMIC DNA]</scope>
    <source>
        <strain evidence="3 4">BLCC-M114</strain>
    </source>
</reference>
<protein>
    <submittedName>
        <fullName evidence="3">Calcium-binding protein</fullName>
    </submittedName>
</protein>
<evidence type="ECO:0000313" key="3">
    <source>
        <dbReference type="EMBL" id="MDJ1176138.1"/>
    </source>
</evidence>
<dbReference type="PROSITE" id="PS00330">
    <property type="entry name" value="HEMOLYSIN_CALCIUM"/>
    <property type="match status" value="2"/>
</dbReference>
<dbReference type="PANTHER" id="PTHR38340:SF1">
    <property type="entry name" value="S-LAYER PROTEIN"/>
    <property type="match status" value="1"/>
</dbReference>
<dbReference type="RefSeq" id="WP_283768428.1">
    <property type="nucleotide sequence ID" value="NZ_JAQOSO010000096.1"/>
</dbReference>
<dbReference type="Pfam" id="PF00353">
    <property type="entry name" value="HemolysinCabind"/>
    <property type="match status" value="3"/>
</dbReference>
<evidence type="ECO:0000256" key="1">
    <source>
        <dbReference type="ARBA" id="ARBA00004613"/>
    </source>
</evidence>
<organism evidence="3 4">
    <name type="scientific">Roseofilum capinflatum BLCC-M114</name>
    <dbReference type="NCBI Taxonomy" id="3022440"/>
    <lineage>
        <taxon>Bacteria</taxon>
        <taxon>Bacillati</taxon>
        <taxon>Cyanobacteriota</taxon>
        <taxon>Cyanophyceae</taxon>
        <taxon>Desertifilales</taxon>
        <taxon>Desertifilaceae</taxon>
        <taxon>Roseofilum</taxon>
        <taxon>Roseofilum capinflatum</taxon>
    </lineage>
</organism>
<comment type="subcellular location">
    <subcellularLocation>
        <location evidence="1">Secreted</location>
    </subcellularLocation>
</comment>
<keyword evidence="2" id="KW-0964">Secreted</keyword>
<proteinExistence type="predicted"/>
<name>A0ABT7BCW7_9CYAN</name>
<dbReference type="EMBL" id="JAQOSO010000096">
    <property type="protein sequence ID" value="MDJ1176138.1"/>
    <property type="molecule type" value="Genomic_DNA"/>
</dbReference>
<sequence length="501" mass="53779">METILFDGALNTLPTEQGYLFLQGNGSSQADVLSNNRVTVNTHNGPPSLGYVNYSLLQLPFPVNSSPHVNPFNARFPVLNPTEGYTVSFNLALDSEQSSDPNQAGLTLLVVSDKEAGEIEFGFTETQIFAKNADFIPGESVNFNTQSATDYELAVKDQSYTLLANGQPILSGPLRNYGVGETNTYSYPNWFFLGDNTDQASSIFSLGSLSIEVADGLTESLLPTRGTVLTSSPSPFPLERRVGTEGHDLIIPSINPLARNYSIVNLFGGLWALEGDDRVFGSPFSEIILGNEGEDQLWGGGDSDRLLGGQGNDFLFGGLLHDLLRGDLDSDRLWGDSGNDTLRGGQGNDTLQGGAGQDFLVGDLGFDLLMGGEEADTLVLRYDEANNNPGLVDQILDWNGNEDRIGLTDGLTFSDLDLDTTVNVGGTLALDTVIKVRATGQSLGTLIDYSSGLSADHFTSLSPSEMQTGADVFNPQIMPYIPPSLFPDVIYIPNIVPPIPQ</sequence>
<dbReference type="InterPro" id="IPR011049">
    <property type="entry name" value="Serralysin-like_metalloprot_C"/>
</dbReference>
<evidence type="ECO:0000313" key="4">
    <source>
        <dbReference type="Proteomes" id="UP001235849"/>
    </source>
</evidence>
<gene>
    <name evidence="3" type="ORF">PMG25_18805</name>
</gene>
<accession>A0ABT7BCW7</accession>
<dbReference type="InterPro" id="IPR018511">
    <property type="entry name" value="Hemolysin-typ_Ca-bd_CS"/>
</dbReference>
<dbReference type="PRINTS" id="PR00313">
    <property type="entry name" value="CABNDNGRPT"/>
</dbReference>
<dbReference type="SUPFAM" id="SSF51120">
    <property type="entry name" value="beta-Roll"/>
    <property type="match status" value="1"/>
</dbReference>
<dbReference type="Proteomes" id="UP001235849">
    <property type="component" value="Unassembled WGS sequence"/>
</dbReference>